<evidence type="ECO:0000313" key="2">
    <source>
        <dbReference type="Proteomes" id="UP000266841"/>
    </source>
</evidence>
<sequence>AKKYKNRGFVVEGIPNFDYVFNSMVYRRLSEGLGMGNDYMFEKAFHGLRSISIKNIHTMAKLNEIEWGTAVNKEQPFKGSEIYRLAYEITSFVDCVWQGSTTDPILDFARKDLILSSATYLKNLKKLLYWANEIEGDKYSGGTLQLSSESYCC</sequence>
<name>K0TK70_THAOC</name>
<dbReference type="Proteomes" id="UP000266841">
    <property type="component" value="Unassembled WGS sequence"/>
</dbReference>
<gene>
    <name evidence="1" type="ORF">THAOC_00035</name>
</gene>
<dbReference type="EMBL" id="AGNL01000039">
    <property type="protein sequence ID" value="EJK78085.1"/>
    <property type="molecule type" value="Genomic_DNA"/>
</dbReference>
<accession>K0TK70</accession>
<keyword evidence="2" id="KW-1185">Reference proteome</keyword>
<dbReference type="AlphaFoldDB" id="K0TK70"/>
<feature type="non-terminal residue" evidence="1">
    <location>
        <position position="1"/>
    </location>
</feature>
<evidence type="ECO:0000313" key="1">
    <source>
        <dbReference type="EMBL" id="EJK78085.1"/>
    </source>
</evidence>
<organism evidence="1 2">
    <name type="scientific">Thalassiosira oceanica</name>
    <name type="common">Marine diatom</name>
    <dbReference type="NCBI Taxonomy" id="159749"/>
    <lineage>
        <taxon>Eukaryota</taxon>
        <taxon>Sar</taxon>
        <taxon>Stramenopiles</taxon>
        <taxon>Ochrophyta</taxon>
        <taxon>Bacillariophyta</taxon>
        <taxon>Coscinodiscophyceae</taxon>
        <taxon>Thalassiosirophycidae</taxon>
        <taxon>Thalassiosirales</taxon>
        <taxon>Thalassiosiraceae</taxon>
        <taxon>Thalassiosira</taxon>
    </lineage>
</organism>
<proteinExistence type="predicted"/>
<protein>
    <submittedName>
        <fullName evidence="1">Uncharacterized protein</fullName>
    </submittedName>
</protein>
<comment type="caution">
    <text evidence="1">The sequence shown here is derived from an EMBL/GenBank/DDBJ whole genome shotgun (WGS) entry which is preliminary data.</text>
</comment>
<reference evidence="1 2" key="1">
    <citation type="journal article" date="2012" name="Genome Biol.">
        <title>Genome and low-iron response of an oceanic diatom adapted to chronic iron limitation.</title>
        <authorList>
            <person name="Lommer M."/>
            <person name="Specht M."/>
            <person name="Roy A.S."/>
            <person name="Kraemer L."/>
            <person name="Andreson R."/>
            <person name="Gutowska M.A."/>
            <person name="Wolf J."/>
            <person name="Bergner S.V."/>
            <person name="Schilhabel M.B."/>
            <person name="Klostermeier U.C."/>
            <person name="Beiko R.G."/>
            <person name="Rosenstiel P."/>
            <person name="Hippler M."/>
            <person name="Laroche J."/>
        </authorList>
    </citation>
    <scope>NUCLEOTIDE SEQUENCE [LARGE SCALE GENOMIC DNA]</scope>
    <source>
        <strain evidence="1 2">CCMP1005</strain>
    </source>
</reference>